<evidence type="ECO:0000256" key="5">
    <source>
        <dbReference type="PIRSR" id="PIRSR000149-3"/>
    </source>
</evidence>
<dbReference type="SUPFAM" id="SSF51735">
    <property type="entry name" value="NAD(P)-binding Rossmann-fold domains"/>
    <property type="match status" value="1"/>
</dbReference>
<dbReference type="GO" id="GO:0006006">
    <property type="term" value="P:glucose metabolic process"/>
    <property type="evidence" value="ECO:0007669"/>
    <property type="project" value="InterPro"/>
</dbReference>
<keyword evidence="11" id="KW-1185">Reference proteome</keyword>
<feature type="binding site" evidence="5">
    <location>
        <position position="131"/>
    </location>
    <ligand>
        <name>NAD(+)</name>
        <dbReference type="ChEBI" id="CHEBI:57540"/>
    </ligand>
</feature>
<dbReference type="InterPro" id="IPR020830">
    <property type="entry name" value="GlycerAld_3-P_DH_AS"/>
</dbReference>
<evidence type="ECO:0000256" key="7">
    <source>
        <dbReference type="RuleBase" id="RU000397"/>
    </source>
</evidence>
<dbReference type="PROSITE" id="PS00071">
    <property type="entry name" value="GAPDH"/>
    <property type="match status" value="1"/>
</dbReference>
<dbReference type="NCBIfam" id="TIGR01534">
    <property type="entry name" value="GAPDH-I"/>
    <property type="match status" value="1"/>
</dbReference>
<dbReference type="AlphaFoldDB" id="A0A1E5L9M0"/>
<feature type="domain" description="Glyceraldehyde 3-phosphate dehydrogenase NAD(P) binding" evidence="9">
    <location>
        <begin position="11"/>
        <end position="163"/>
    </location>
</feature>
<feature type="binding site" evidence="5">
    <location>
        <position position="326"/>
    </location>
    <ligand>
        <name>NAD(+)</name>
        <dbReference type="ChEBI" id="CHEBI:57540"/>
    </ligand>
</feature>
<dbReference type="PRINTS" id="PR00078">
    <property type="entry name" value="G3PDHDRGNASE"/>
</dbReference>
<comment type="similarity">
    <text evidence="1 7">Belongs to the glyceraldehyde-3-phosphate dehydrogenase family.</text>
</comment>
<dbReference type="GO" id="GO:0051287">
    <property type="term" value="F:NAD binding"/>
    <property type="evidence" value="ECO:0007669"/>
    <property type="project" value="InterPro"/>
</dbReference>
<evidence type="ECO:0000256" key="1">
    <source>
        <dbReference type="ARBA" id="ARBA00007406"/>
    </source>
</evidence>
<keyword evidence="5" id="KW-0520">NAD</keyword>
<feature type="binding site" evidence="5">
    <location>
        <begin position="20"/>
        <end position="21"/>
    </location>
    <ligand>
        <name>NAD(+)</name>
        <dbReference type="ChEBI" id="CHEBI:57540"/>
    </ligand>
</feature>
<dbReference type="Proteomes" id="UP000095255">
    <property type="component" value="Unassembled WGS sequence"/>
</dbReference>
<accession>A0A1E5L9M0</accession>
<feature type="active site" description="Nucleophile" evidence="3">
    <location>
        <position position="163"/>
    </location>
</feature>
<dbReference type="SUPFAM" id="SSF55347">
    <property type="entry name" value="Glyceraldehyde-3-phosphate dehydrogenase-like, C-terminal domain"/>
    <property type="match status" value="1"/>
</dbReference>
<protein>
    <recommendedName>
        <fullName evidence="8">Glyceraldehyde-3-phosphate dehydrogenase</fullName>
        <ecNumber evidence="8">1.2.1.-</ecNumber>
    </recommendedName>
</protein>
<organism evidence="10 11">
    <name type="scientific">Desulfuribacillus stibiiarsenatis</name>
    <dbReference type="NCBI Taxonomy" id="1390249"/>
    <lineage>
        <taxon>Bacteria</taxon>
        <taxon>Bacillati</taxon>
        <taxon>Bacillota</taxon>
        <taxon>Desulfuribacillia</taxon>
        <taxon>Desulfuribacillales</taxon>
        <taxon>Desulfuribacillaceae</taxon>
        <taxon>Desulfuribacillus</taxon>
    </lineage>
</organism>
<feature type="binding site" evidence="4">
    <location>
        <begin position="221"/>
        <end position="222"/>
    </location>
    <ligand>
        <name>D-glyceraldehyde 3-phosphate</name>
        <dbReference type="ChEBI" id="CHEBI:59776"/>
    </ligand>
</feature>
<dbReference type="CDD" id="cd18126">
    <property type="entry name" value="GAPDH_I_C"/>
    <property type="match status" value="1"/>
</dbReference>
<dbReference type="OrthoDB" id="9803304at2"/>
<dbReference type="FunFam" id="3.30.360.10:FF:000002">
    <property type="entry name" value="Glyceraldehyde-3-phosphate dehydrogenase"/>
    <property type="match status" value="1"/>
</dbReference>
<evidence type="ECO:0000256" key="4">
    <source>
        <dbReference type="PIRSR" id="PIRSR000149-2"/>
    </source>
</evidence>
<dbReference type="InterPro" id="IPR020831">
    <property type="entry name" value="GlycerAld/Erythrose_P_DH"/>
</dbReference>
<feature type="binding site" evidence="5">
    <location>
        <position position="45"/>
    </location>
    <ligand>
        <name>NAD(+)</name>
        <dbReference type="ChEBI" id="CHEBI:57540"/>
    </ligand>
</feature>
<dbReference type="Gene3D" id="3.40.50.720">
    <property type="entry name" value="NAD(P)-binding Rossmann-like Domain"/>
    <property type="match status" value="1"/>
</dbReference>
<dbReference type="PIRSF" id="PIRSF000149">
    <property type="entry name" value="GAP_DH"/>
    <property type="match status" value="1"/>
</dbReference>
<proteinExistence type="inferred from homology"/>
<comment type="caution">
    <text evidence="10">The sequence shown here is derived from an EMBL/GenBank/DDBJ whole genome shotgun (WGS) entry which is preliminary data.</text>
</comment>
<dbReference type="InterPro" id="IPR020829">
    <property type="entry name" value="GlycerAld_3-P_DH_cat"/>
</dbReference>
<dbReference type="PANTHER" id="PTHR43148">
    <property type="entry name" value="GLYCERALDEHYDE-3-PHOSPHATE DEHYDROGENASE 2"/>
    <property type="match status" value="1"/>
</dbReference>
<gene>
    <name evidence="10" type="ORF">BHU72_00710</name>
</gene>
<feature type="binding site" evidence="4">
    <location>
        <position position="244"/>
    </location>
    <ligand>
        <name>D-glyceraldehyde 3-phosphate</name>
        <dbReference type="ChEBI" id="CHEBI:59776"/>
    </ligand>
</feature>
<evidence type="ECO:0000313" key="11">
    <source>
        <dbReference type="Proteomes" id="UP000095255"/>
    </source>
</evidence>
<dbReference type="GO" id="GO:0050661">
    <property type="term" value="F:NADP binding"/>
    <property type="evidence" value="ECO:0007669"/>
    <property type="project" value="InterPro"/>
</dbReference>
<evidence type="ECO:0000256" key="6">
    <source>
        <dbReference type="PIRSR" id="PIRSR000149-4"/>
    </source>
</evidence>
<dbReference type="InterPro" id="IPR036291">
    <property type="entry name" value="NAD(P)-bd_dom_sf"/>
</dbReference>
<dbReference type="SMART" id="SM00846">
    <property type="entry name" value="Gp_dh_N"/>
    <property type="match status" value="1"/>
</dbReference>
<dbReference type="InterPro" id="IPR006424">
    <property type="entry name" value="Glyceraldehyde-3-P_DH_1"/>
</dbReference>
<dbReference type="STRING" id="1390249.BHU72_00710"/>
<feature type="binding site" evidence="4">
    <location>
        <position position="193"/>
    </location>
    <ligand>
        <name>D-glyceraldehyde 3-phosphate</name>
        <dbReference type="ChEBI" id="CHEBI:59776"/>
    </ligand>
</feature>
<dbReference type="InterPro" id="IPR020828">
    <property type="entry name" value="GlycerAld_3-P_DH_NAD(P)-bd"/>
</dbReference>
<dbReference type="EC" id="1.2.1.-" evidence="8"/>
<dbReference type="CDD" id="cd05214">
    <property type="entry name" value="GAPDH_I_N"/>
    <property type="match status" value="1"/>
</dbReference>
<evidence type="ECO:0000256" key="8">
    <source>
        <dbReference type="RuleBase" id="RU361160"/>
    </source>
</evidence>
<evidence type="ECO:0000313" key="10">
    <source>
        <dbReference type="EMBL" id="OEH86821.1"/>
    </source>
</evidence>
<keyword evidence="5" id="KW-0547">Nucleotide-binding</keyword>
<evidence type="ECO:0000256" key="2">
    <source>
        <dbReference type="ARBA" id="ARBA00023002"/>
    </source>
</evidence>
<keyword evidence="2 8" id="KW-0560">Oxidoreductase</keyword>
<reference evidence="10 11" key="1">
    <citation type="submission" date="2016-09" db="EMBL/GenBank/DDBJ databases">
        <title>Desulfuribacillus arsenicus sp. nov., an obligately anaerobic, dissimilatory arsenic- and antimonate-reducing bacterium isolated from anoxic sediments.</title>
        <authorList>
            <person name="Abin C.A."/>
            <person name="Hollibaugh J.T."/>
        </authorList>
    </citation>
    <scope>NUCLEOTIDE SEQUENCE [LARGE SCALE GENOMIC DNA]</scope>
    <source>
        <strain evidence="10 11">MLFW-2</strain>
    </source>
</reference>
<dbReference type="FunFam" id="3.40.50.720:FF:000001">
    <property type="entry name" value="Glyceraldehyde-3-phosphate dehydrogenase"/>
    <property type="match status" value="1"/>
</dbReference>
<sequence>MKSGGIHVQKVNVAINGFGRIGRLVSRILLEEKYSNHLQLVAINDLTNIETLAHLLKFDSIHGTYNKDITIESDAIVIDGHKIHICKEPNPEKLPWKEMGVDVVIEATGRFKDREGVAKHLTAGAKKVVVSAPTKGEDIMMVMGVNDHLYDSSNHHVISAASCTTTCLSPVIKVLHETLEIERGLMTTIHSYTNDQVLLDFAHSDLRRARAGALSMIPTSTGAAQAVGKIIPELSGKLSGMAIRVPTPNVSCIDLVLNVKKDTSKEEVNRILQEASQGEMKSVMYYSELPLVSIDYNGSSYATIVDALSTIVMDGTMVKVILWYDNEWGYSSRLIELISHIAQKDAKI</sequence>
<dbReference type="Pfam" id="PF02800">
    <property type="entry name" value="Gp_dh_C"/>
    <property type="match status" value="1"/>
</dbReference>
<dbReference type="Pfam" id="PF00044">
    <property type="entry name" value="Gp_dh_N"/>
    <property type="match status" value="1"/>
</dbReference>
<feature type="site" description="Activates thiol group during catalysis" evidence="6">
    <location>
        <position position="190"/>
    </location>
</feature>
<dbReference type="GO" id="GO:0016620">
    <property type="term" value="F:oxidoreductase activity, acting on the aldehyde or oxo group of donors, NAD or NADP as acceptor"/>
    <property type="evidence" value="ECO:0007669"/>
    <property type="project" value="InterPro"/>
</dbReference>
<feature type="binding site" evidence="4">
    <location>
        <begin position="162"/>
        <end position="164"/>
    </location>
    <ligand>
        <name>D-glyceraldehyde 3-phosphate</name>
        <dbReference type="ChEBI" id="CHEBI:59776"/>
    </ligand>
</feature>
<evidence type="ECO:0000259" key="9">
    <source>
        <dbReference type="SMART" id="SM00846"/>
    </source>
</evidence>
<evidence type="ECO:0000256" key="3">
    <source>
        <dbReference type="PIRSR" id="PIRSR000149-1"/>
    </source>
</evidence>
<dbReference type="EMBL" id="MJAT01000001">
    <property type="protein sequence ID" value="OEH86821.1"/>
    <property type="molecule type" value="Genomic_DNA"/>
</dbReference>
<name>A0A1E5L9M0_9FIRM</name>
<dbReference type="Gene3D" id="3.30.360.10">
    <property type="entry name" value="Dihydrodipicolinate Reductase, domain 2"/>
    <property type="match status" value="1"/>
</dbReference>